<feature type="domain" description="Thioredoxin" evidence="11">
    <location>
        <begin position="1"/>
        <end position="104"/>
    </location>
</feature>
<dbReference type="PANTHER" id="PTHR45663">
    <property type="entry name" value="GEO12009P1"/>
    <property type="match status" value="1"/>
</dbReference>
<dbReference type="PROSITE" id="PS00194">
    <property type="entry name" value="THIOREDOXIN_1"/>
    <property type="match status" value="1"/>
</dbReference>
<name>A0A9D2DST7_9FIRM</name>
<evidence type="ECO:0000256" key="10">
    <source>
        <dbReference type="PIRSR" id="PIRSR000077-4"/>
    </source>
</evidence>
<evidence type="ECO:0000256" key="8">
    <source>
        <dbReference type="PIRNR" id="PIRNR000077"/>
    </source>
</evidence>
<comment type="caution">
    <text evidence="12">The sequence shown here is derived from an EMBL/GenBank/DDBJ whole genome shotgun (WGS) entry which is preliminary data.</text>
</comment>
<dbReference type="Gene3D" id="3.40.30.10">
    <property type="entry name" value="Glutaredoxin"/>
    <property type="match status" value="1"/>
</dbReference>
<keyword evidence="6 10" id="KW-0676">Redox-active center</keyword>
<dbReference type="SUPFAM" id="SSF52833">
    <property type="entry name" value="Thioredoxin-like"/>
    <property type="match status" value="1"/>
</dbReference>
<dbReference type="PIRSF" id="PIRSF000077">
    <property type="entry name" value="Thioredoxin"/>
    <property type="match status" value="1"/>
</dbReference>
<dbReference type="CDD" id="cd02947">
    <property type="entry name" value="TRX_family"/>
    <property type="match status" value="1"/>
</dbReference>
<feature type="active site" description="Nucleophile" evidence="9">
    <location>
        <position position="33"/>
    </location>
</feature>
<reference evidence="12" key="2">
    <citation type="submission" date="2021-04" db="EMBL/GenBank/DDBJ databases">
        <authorList>
            <person name="Gilroy R."/>
        </authorList>
    </citation>
    <scope>NUCLEOTIDE SEQUENCE</scope>
    <source>
        <strain evidence="12">14324</strain>
    </source>
</reference>
<gene>
    <name evidence="12" type="primary">trxA</name>
    <name evidence="12" type="ORF">IAA21_06590</name>
</gene>
<keyword evidence="3" id="KW-0813">Transport</keyword>
<organism evidence="12 13">
    <name type="scientific">Candidatus Blautia faecigallinarum</name>
    <dbReference type="NCBI Taxonomy" id="2838488"/>
    <lineage>
        <taxon>Bacteria</taxon>
        <taxon>Bacillati</taxon>
        <taxon>Bacillota</taxon>
        <taxon>Clostridia</taxon>
        <taxon>Lachnospirales</taxon>
        <taxon>Lachnospiraceae</taxon>
        <taxon>Blautia</taxon>
    </lineage>
</organism>
<evidence type="ECO:0000256" key="1">
    <source>
        <dbReference type="ARBA" id="ARBA00008987"/>
    </source>
</evidence>
<dbReference type="InterPro" id="IPR005746">
    <property type="entry name" value="Thioredoxin"/>
</dbReference>
<dbReference type="FunFam" id="3.40.30.10:FF:000001">
    <property type="entry name" value="Thioredoxin"/>
    <property type="match status" value="1"/>
</dbReference>
<comment type="similarity">
    <text evidence="1 8">Belongs to the thioredoxin family.</text>
</comment>
<accession>A0A9D2DST7</accession>
<dbReference type="AlphaFoldDB" id="A0A9D2DST7"/>
<evidence type="ECO:0000256" key="3">
    <source>
        <dbReference type="ARBA" id="ARBA00022448"/>
    </source>
</evidence>
<feature type="site" description="Contributes to redox potential value" evidence="9">
    <location>
        <position position="35"/>
    </location>
</feature>
<keyword evidence="5 10" id="KW-1015">Disulfide bond</keyword>
<evidence type="ECO:0000313" key="13">
    <source>
        <dbReference type="Proteomes" id="UP000824041"/>
    </source>
</evidence>
<dbReference type="PROSITE" id="PS51352">
    <property type="entry name" value="THIOREDOXIN_2"/>
    <property type="match status" value="1"/>
</dbReference>
<feature type="site" description="Contributes to redox potential value" evidence="9">
    <location>
        <position position="34"/>
    </location>
</feature>
<feature type="active site" description="Nucleophile" evidence="9">
    <location>
        <position position="36"/>
    </location>
</feature>
<evidence type="ECO:0000256" key="6">
    <source>
        <dbReference type="ARBA" id="ARBA00023284"/>
    </source>
</evidence>
<dbReference type="GO" id="GO:0005829">
    <property type="term" value="C:cytosol"/>
    <property type="evidence" value="ECO:0007669"/>
    <property type="project" value="TreeGrafter"/>
</dbReference>
<feature type="disulfide bond" description="Redox-active" evidence="10">
    <location>
        <begin position="33"/>
        <end position="36"/>
    </location>
</feature>
<evidence type="ECO:0000259" key="11">
    <source>
        <dbReference type="PROSITE" id="PS51352"/>
    </source>
</evidence>
<evidence type="ECO:0000256" key="5">
    <source>
        <dbReference type="ARBA" id="ARBA00023157"/>
    </source>
</evidence>
<evidence type="ECO:0000256" key="9">
    <source>
        <dbReference type="PIRSR" id="PIRSR000077-1"/>
    </source>
</evidence>
<dbReference type="InterPro" id="IPR013766">
    <property type="entry name" value="Thioredoxin_domain"/>
</dbReference>
<dbReference type="InterPro" id="IPR036249">
    <property type="entry name" value="Thioredoxin-like_sf"/>
</dbReference>
<evidence type="ECO:0000256" key="4">
    <source>
        <dbReference type="ARBA" id="ARBA00022982"/>
    </source>
</evidence>
<feature type="site" description="Deprotonates C-terminal active site Cys" evidence="9">
    <location>
        <position position="27"/>
    </location>
</feature>
<dbReference type="GO" id="GO:0015035">
    <property type="term" value="F:protein-disulfide reductase activity"/>
    <property type="evidence" value="ECO:0007669"/>
    <property type="project" value="UniProtKB-UniRule"/>
</dbReference>
<sequence>MNMKIENFKTATFEQDVLQSSAPVLVDFWAPWCTHCRVLNPVLEVFARENGQIRIGKVNIDEEPDLAKKFGIMSIPTVLYIKDGAVKEKKVAPQELEDLEDIIS</sequence>
<reference evidence="12" key="1">
    <citation type="journal article" date="2021" name="PeerJ">
        <title>Extensive microbial diversity within the chicken gut microbiome revealed by metagenomics and culture.</title>
        <authorList>
            <person name="Gilroy R."/>
            <person name="Ravi A."/>
            <person name="Getino M."/>
            <person name="Pursley I."/>
            <person name="Horton D.L."/>
            <person name="Alikhan N.F."/>
            <person name="Baker D."/>
            <person name="Gharbi K."/>
            <person name="Hall N."/>
            <person name="Watson M."/>
            <person name="Adriaenssens E.M."/>
            <person name="Foster-Nyarko E."/>
            <person name="Jarju S."/>
            <person name="Secka A."/>
            <person name="Antonio M."/>
            <person name="Oren A."/>
            <person name="Chaudhuri R.R."/>
            <person name="La Ragione R."/>
            <person name="Hildebrand F."/>
            <person name="Pallen M.J."/>
        </authorList>
    </citation>
    <scope>NUCLEOTIDE SEQUENCE</scope>
    <source>
        <strain evidence="12">14324</strain>
    </source>
</reference>
<dbReference type="PRINTS" id="PR00421">
    <property type="entry name" value="THIOREDOXIN"/>
</dbReference>
<protein>
    <recommendedName>
        <fullName evidence="2 7">Thioredoxin</fullName>
    </recommendedName>
</protein>
<keyword evidence="4" id="KW-0249">Electron transport</keyword>
<dbReference type="InterPro" id="IPR017937">
    <property type="entry name" value="Thioredoxin_CS"/>
</dbReference>
<dbReference type="PANTHER" id="PTHR45663:SF11">
    <property type="entry name" value="GEO12009P1"/>
    <property type="match status" value="1"/>
</dbReference>
<dbReference type="GO" id="GO:0045454">
    <property type="term" value="P:cell redox homeostasis"/>
    <property type="evidence" value="ECO:0007669"/>
    <property type="project" value="TreeGrafter"/>
</dbReference>
<dbReference type="EMBL" id="DXBU01000091">
    <property type="protein sequence ID" value="HIZ22448.1"/>
    <property type="molecule type" value="Genomic_DNA"/>
</dbReference>
<dbReference type="Proteomes" id="UP000824041">
    <property type="component" value="Unassembled WGS sequence"/>
</dbReference>
<proteinExistence type="inferred from homology"/>
<dbReference type="NCBIfam" id="TIGR01068">
    <property type="entry name" value="thioredoxin"/>
    <property type="match status" value="1"/>
</dbReference>
<dbReference type="Pfam" id="PF00085">
    <property type="entry name" value="Thioredoxin"/>
    <property type="match status" value="1"/>
</dbReference>
<evidence type="ECO:0000256" key="7">
    <source>
        <dbReference type="NCBIfam" id="TIGR01068"/>
    </source>
</evidence>
<evidence type="ECO:0000313" key="12">
    <source>
        <dbReference type="EMBL" id="HIZ22448.1"/>
    </source>
</evidence>
<evidence type="ECO:0000256" key="2">
    <source>
        <dbReference type="ARBA" id="ARBA00020570"/>
    </source>
</evidence>